<dbReference type="OrthoDB" id="766804at2"/>
<accession>A0A366KME8</accession>
<evidence type="ECO:0000259" key="1">
    <source>
        <dbReference type="Pfam" id="PF18864"/>
    </source>
</evidence>
<name>A0A366KME8_9SPHI</name>
<protein>
    <recommendedName>
        <fullName evidence="1">AbiTii domain-containing protein</fullName>
    </recommendedName>
</protein>
<dbReference type="AlphaFoldDB" id="A0A366KME8"/>
<feature type="domain" description="AbiTii" evidence="1">
    <location>
        <begin position="2"/>
        <end position="195"/>
    </location>
</feature>
<dbReference type="RefSeq" id="WP_113951571.1">
    <property type="nucleotide sequence ID" value="NZ_QNQU01000029.1"/>
</dbReference>
<gene>
    <name evidence="2" type="ORF">DRW42_24800</name>
</gene>
<comment type="caution">
    <text evidence="2">The sequence shown here is derived from an EMBL/GenBank/DDBJ whole genome shotgun (WGS) entry which is preliminary data.</text>
</comment>
<reference evidence="2 3" key="1">
    <citation type="submission" date="2018-07" db="EMBL/GenBank/DDBJ databases">
        <title>A draft genome of a endophytic bacteria, a new species of Pedobacter.</title>
        <authorList>
            <person name="Zhang Z.D."/>
            <person name="Chen Z.J."/>
        </authorList>
    </citation>
    <scope>NUCLEOTIDE SEQUENCE [LARGE SCALE GENOMIC DNA]</scope>
    <source>
        <strain evidence="2 3">RS10</strain>
    </source>
</reference>
<sequence>MIKDIIELLSNDEQSLSTPLLKTKVFAKRIGNASLYNWVTQELNGYDPHGQIPIYRLAKVNPYAVLTANDYSYQADQPLPLSLFNDEIIQGILKFKIDSGIKAIEEIASGKNGNTIIKPFGADFDAMLTREAQKNGAKFQISNTRVMLTTSEFTNVVGKIRSKLLDLILEVEAEYPNLEKELNDNVSKEEINKSITNIMAQINITTNGQGNVITAGNNNIVKTNINVLKGDIESFKDELKKNNVSLEDIDEIASIVISEEPTATGFGLGVNGWMSKMLTKSIDGSWEIGIATAGGILVEVLKKFYGL</sequence>
<organism evidence="2 3">
    <name type="scientific">Pedobacter miscanthi</name>
    <dbReference type="NCBI Taxonomy" id="2259170"/>
    <lineage>
        <taxon>Bacteria</taxon>
        <taxon>Pseudomonadati</taxon>
        <taxon>Bacteroidota</taxon>
        <taxon>Sphingobacteriia</taxon>
        <taxon>Sphingobacteriales</taxon>
        <taxon>Sphingobacteriaceae</taxon>
        <taxon>Pedobacter</taxon>
    </lineage>
</organism>
<proteinExistence type="predicted"/>
<evidence type="ECO:0000313" key="3">
    <source>
        <dbReference type="Proteomes" id="UP000252081"/>
    </source>
</evidence>
<dbReference type="Proteomes" id="UP000252081">
    <property type="component" value="Unassembled WGS sequence"/>
</dbReference>
<dbReference type="Pfam" id="PF18864">
    <property type="entry name" value="AbiTii"/>
    <property type="match status" value="1"/>
</dbReference>
<keyword evidence="3" id="KW-1185">Reference proteome</keyword>
<dbReference type="EMBL" id="QNQU01000029">
    <property type="protein sequence ID" value="RBQ02871.1"/>
    <property type="molecule type" value="Genomic_DNA"/>
</dbReference>
<dbReference type="InterPro" id="IPR041304">
    <property type="entry name" value="AbiTii"/>
</dbReference>
<evidence type="ECO:0000313" key="2">
    <source>
        <dbReference type="EMBL" id="RBQ02871.1"/>
    </source>
</evidence>